<dbReference type="InterPro" id="IPR002401">
    <property type="entry name" value="Cyt_P450_E_grp-I"/>
</dbReference>
<evidence type="ECO:0000256" key="14">
    <source>
        <dbReference type="RuleBase" id="RU000461"/>
    </source>
</evidence>
<evidence type="ECO:0000256" key="7">
    <source>
        <dbReference type="ARBA" id="ARBA00022824"/>
    </source>
</evidence>
<proteinExistence type="inferred from homology"/>
<reference evidence="15" key="1">
    <citation type="submission" date="2021-03" db="EMBL/GenBank/DDBJ databases">
        <title>Chromosome level genome of the anhydrobiotic midge Polypedilum vanderplanki.</title>
        <authorList>
            <person name="Yoshida Y."/>
            <person name="Kikawada T."/>
            <person name="Gusev O."/>
        </authorList>
    </citation>
    <scope>NUCLEOTIDE SEQUENCE</scope>
    <source>
        <strain evidence="15">NIAS01</strain>
        <tissue evidence="15">Whole body or cell culture</tissue>
    </source>
</reference>
<accession>A0A9J6CQ85</accession>
<keyword evidence="12" id="KW-0472">Membrane</keyword>
<dbReference type="InterPro" id="IPR036396">
    <property type="entry name" value="Cyt_P450_sf"/>
</dbReference>
<comment type="subcellular location">
    <subcellularLocation>
        <location evidence="3">Endoplasmic reticulum membrane</location>
        <topology evidence="3">Peripheral membrane protein</topology>
    </subcellularLocation>
    <subcellularLocation>
        <location evidence="2">Microsome membrane</location>
        <topology evidence="2">Peripheral membrane protein</topology>
    </subcellularLocation>
</comment>
<dbReference type="PROSITE" id="PS00086">
    <property type="entry name" value="CYTOCHROME_P450"/>
    <property type="match status" value="1"/>
</dbReference>
<dbReference type="GO" id="GO:0004497">
    <property type="term" value="F:monooxygenase activity"/>
    <property type="evidence" value="ECO:0007669"/>
    <property type="project" value="UniProtKB-KW"/>
</dbReference>
<evidence type="ECO:0000256" key="4">
    <source>
        <dbReference type="ARBA" id="ARBA00010617"/>
    </source>
</evidence>
<organism evidence="15 16">
    <name type="scientific">Polypedilum vanderplanki</name>
    <name type="common">Sleeping chironomid midge</name>
    <dbReference type="NCBI Taxonomy" id="319348"/>
    <lineage>
        <taxon>Eukaryota</taxon>
        <taxon>Metazoa</taxon>
        <taxon>Ecdysozoa</taxon>
        <taxon>Arthropoda</taxon>
        <taxon>Hexapoda</taxon>
        <taxon>Insecta</taxon>
        <taxon>Pterygota</taxon>
        <taxon>Neoptera</taxon>
        <taxon>Endopterygota</taxon>
        <taxon>Diptera</taxon>
        <taxon>Nematocera</taxon>
        <taxon>Chironomoidea</taxon>
        <taxon>Chironomidae</taxon>
        <taxon>Chironominae</taxon>
        <taxon>Polypedilum</taxon>
        <taxon>Polypedilum</taxon>
    </lineage>
</organism>
<dbReference type="GO" id="GO:0005506">
    <property type="term" value="F:iron ion binding"/>
    <property type="evidence" value="ECO:0007669"/>
    <property type="project" value="InterPro"/>
</dbReference>
<dbReference type="GO" id="GO:0016705">
    <property type="term" value="F:oxidoreductase activity, acting on paired donors, with incorporation or reduction of molecular oxygen"/>
    <property type="evidence" value="ECO:0007669"/>
    <property type="project" value="InterPro"/>
</dbReference>
<keyword evidence="5 13" id="KW-0349">Heme</keyword>
<feature type="binding site" description="axial binding residue" evidence="13">
    <location>
        <position position="464"/>
    </location>
    <ligand>
        <name>heme</name>
        <dbReference type="ChEBI" id="CHEBI:30413"/>
    </ligand>
    <ligandPart>
        <name>Fe</name>
        <dbReference type="ChEBI" id="CHEBI:18248"/>
    </ligandPart>
</feature>
<evidence type="ECO:0000313" key="15">
    <source>
        <dbReference type="EMBL" id="KAG5684482.1"/>
    </source>
</evidence>
<comment type="similarity">
    <text evidence="4 14">Belongs to the cytochrome P450 family.</text>
</comment>
<evidence type="ECO:0000256" key="5">
    <source>
        <dbReference type="ARBA" id="ARBA00022617"/>
    </source>
</evidence>
<dbReference type="FunFam" id="1.10.630.10:FF:000042">
    <property type="entry name" value="Cytochrome P450"/>
    <property type="match status" value="1"/>
</dbReference>
<dbReference type="SUPFAM" id="SSF48264">
    <property type="entry name" value="Cytochrome P450"/>
    <property type="match status" value="1"/>
</dbReference>
<dbReference type="Gene3D" id="1.10.630.10">
    <property type="entry name" value="Cytochrome P450"/>
    <property type="match status" value="1"/>
</dbReference>
<keyword evidence="6 13" id="KW-0479">Metal-binding</keyword>
<dbReference type="PANTHER" id="PTHR24292:SF100">
    <property type="entry name" value="CYTOCHROME P450 6A16, ISOFORM B-RELATED"/>
    <property type="match status" value="1"/>
</dbReference>
<evidence type="ECO:0000256" key="8">
    <source>
        <dbReference type="ARBA" id="ARBA00022848"/>
    </source>
</evidence>
<dbReference type="GO" id="GO:0020037">
    <property type="term" value="F:heme binding"/>
    <property type="evidence" value="ECO:0007669"/>
    <property type="project" value="InterPro"/>
</dbReference>
<name>A0A9J6CQ85_POLVA</name>
<evidence type="ECO:0000256" key="10">
    <source>
        <dbReference type="ARBA" id="ARBA00023004"/>
    </source>
</evidence>
<dbReference type="Pfam" id="PF00067">
    <property type="entry name" value="p450"/>
    <property type="match status" value="1"/>
</dbReference>
<keyword evidence="11 14" id="KW-0503">Monooxygenase</keyword>
<evidence type="ECO:0000256" key="9">
    <source>
        <dbReference type="ARBA" id="ARBA00023002"/>
    </source>
</evidence>
<keyword evidence="8" id="KW-0492">Microsome</keyword>
<dbReference type="EMBL" id="JADBJN010000001">
    <property type="protein sequence ID" value="KAG5684482.1"/>
    <property type="molecule type" value="Genomic_DNA"/>
</dbReference>
<dbReference type="PRINTS" id="PR00385">
    <property type="entry name" value="P450"/>
</dbReference>
<dbReference type="OrthoDB" id="2789670at2759"/>
<comment type="cofactor">
    <cofactor evidence="1 13">
        <name>heme</name>
        <dbReference type="ChEBI" id="CHEBI:30413"/>
    </cofactor>
</comment>
<evidence type="ECO:0000256" key="12">
    <source>
        <dbReference type="ARBA" id="ARBA00023136"/>
    </source>
</evidence>
<dbReference type="CDD" id="cd11056">
    <property type="entry name" value="CYP6-like"/>
    <property type="match status" value="1"/>
</dbReference>
<keyword evidence="10 13" id="KW-0408">Iron</keyword>
<dbReference type="PRINTS" id="PR00463">
    <property type="entry name" value="EP450I"/>
</dbReference>
<dbReference type="InterPro" id="IPR017972">
    <property type="entry name" value="Cyt_P450_CS"/>
</dbReference>
<evidence type="ECO:0000256" key="13">
    <source>
        <dbReference type="PIRSR" id="PIRSR602401-1"/>
    </source>
</evidence>
<comment type="caution">
    <text evidence="15">The sequence shown here is derived from an EMBL/GenBank/DDBJ whole genome shotgun (WGS) entry which is preliminary data.</text>
</comment>
<evidence type="ECO:0000256" key="6">
    <source>
        <dbReference type="ARBA" id="ARBA00022723"/>
    </source>
</evidence>
<dbReference type="PANTHER" id="PTHR24292">
    <property type="entry name" value="CYTOCHROME P450"/>
    <property type="match status" value="1"/>
</dbReference>
<evidence type="ECO:0000256" key="1">
    <source>
        <dbReference type="ARBA" id="ARBA00001971"/>
    </source>
</evidence>
<keyword evidence="7" id="KW-0256">Endoplasmic reticulum</keyword>
<dbReference type="Proteomes" id="UP001107558">
    <property type="component" value="Chromosome 1"/>
</dbReference>
<sequence>MNLWIAFSLVATILYLVDKYYLSYWTRRGIPQNSTIFFFGNFLEVLKIRRNFGEFFAEVYKKSKHNRILGLYFTYRPTLVVNDPEFINDVMIRHFNNFHDRGFSANEKRDPLNAHLFVLSGQKWRDLRVKLSPTFTSGKLKGMYPTIRDCAKVLQVYVEKNVKNGNDTFEIQDLLARFTTNVISSVAFGIENDCINDRENIFRKMGMKHFETSPKKTIRHLFGFFVPWVFKIIKLKVTPQELEDFFFNVVRQTIDYREASKDHERKDFMQLMVNLKNQGFLSVDKDDENEEMEYFKNEKTNEVKKLTFNEVVAQSFLFFVAGFETSSSTMNFCLYELSKNPEIQQKVHDEIDRVCKSRDVDELTYEMLNDLKYLDNCVDETLRKYPIVPILNRQSTQEYTFTGTNMTIEKKTSVIIPVLGVQRDPDIYDEPLKFIPERFSNSTNGNAKIKGLCYLPFGDGPRNCIGARMGKLQSKLGLATMLTKFRYELIDKSMLHKEIEFDPKQFIITPKTKIVLKAIRR</sequence>
<evidence type="ECO:0000256" key="11">
    <source>
        <dbReference type="ARBA" id="ARBA00023033"/>
    </source>
</evidence>
<dbReference type="InterPro" id="IPR001128">
    <property type="entry name" value="Cyt_P450"/>
</dbReference>
<dbReference type="InterPro" id="IPR050476">
    <property type="entry name" value="Insect_CytP450_Detox"/>
</dbReference>
<keyword evidence="16" id="KW-1185">Reference proteome</keyword>
<keyword evidence="9 14" id="KW-0560">Oxidoreductase</keyword>
<evidence type="ECO:0000313" key="16">
    <source>
        <dbReference type="Proteomes" id="UP001107558"/>
    </source>
</evidence>
<gene>
    <name evidence="15" type="ORF">PVAND_013714</name>
</gene>
<evidence type="ECO:0000256" key="3">
    <source>
        <dbReference type="ARBA" id="ARBA00004406"/>
    </source>
</evidence>
<evidence type="ECO:0000256" key="2">
    <source>
        <dbReference type="ARBA" id="ARBA00004174"/>
    </source>
</evidence>
<protein>
    <recommendedName>
        <fullName evidence="17">Cytochrome P450</fullName>
    </recommendedName>
</protein>
<dbReference type="GO" id="GO:0005789">
    <property type="term" value="C:endoplasmic reticulum membrane"/>
    <property type="evidence" value="ECO:0007669"/>
    <property type="project" value="UniProtKB-SubCell"/>
</dbReference>
<dbReference type="AlphaFoldDB" id="A0A9J6CQ85"/>
<evidence type="ECO:0008006" key="17">
    <source>
        <dbReference type="Google" id="ProtNLM"/>
    </source>
</evidence>